<organism evidence="1">
    <name type="scientific">uncultured Caudovirales phage</name>
    <dbReference type="NCBI Taxonomy" id="2100421"/>
    <lineage>
        <taxon>Viruses</taxon>
        <taxon>Duplodnaviria</taxon>
        <taxon>Heunggongvirae</taxon>
        <taxon>Uroviricota</taxon>
        <taxon>Caudoviricetes</taxon>
        <taxon>Peduoviridae</taxon>
        <taxon>Maltschvirus</taxon>
        <taxon>Maltschvirus maltsch</taxon>
    </lineage>
</organism>
<proteinExistence type="predicted"/>
<name>A0A6J5SJJ6_9CAUD</name>
<protein>
    <submittedName>
        <fullName evidence="1">Uncharacterized protein</fullName>
    </submittedName>
</protein>
<sequence length="96" mass="10655">MELTIAQINEVAGRYTYEQILALHGFATRLARSSDFVSDEPLTAEEETALHAEIDAYFTAQGFELGDPYSTENEILTAIACHGYVLYGQTFTKAGW</sequence>
<dbReference type="EMBL" id="LR797420">
    <property type="protein sequence ID" value="CAB4214946.1"/>
    <property type="molecule type" value="Genomic_DNA"/>
</dbReference>
<reference evidence="1" key="1">
    <citation type="submission" date="2020-05" db="EMBL/GenBank/DDBJ databases">
        <authorList>
            <person name="Chiriac C."/>
            <person name="Salcher M."/>
            <person name="Ghai R."/>
            <person name="Kavagutti S V."/>
        </authorList>
    </citation>
    <scope>NUCLEOTIDE SEQUENCE</scope>
</reference>
<evidence type="ECO:0000313" key="1">
    <source>
        <dbReference type="EMBL" id="CAB4214946.1"/>
    </source>
</evidence>
<gene>
    <name evidence="1" type="ORF">UFOVP1467_25</name>
    <name evidence="2" type="ORF">UFOVP1616_9</name>
</gene>
<accession>A0A6J5SJJ6</accession>
<evidence type="ECO:0000313" key="2">
    <source>
        <dbReference type="EMBL" id="CAB4219628.1"/>
    </source>
</evidence>
<dbReference type="EMBL" id="LR797480">
    <property type="protein sequence ID" value="CAB4219628.1"/>
    <property type="molecule type" value="Genomic_DNA"/>
</dbReference>